<evidence type="ECO:0000256" key="4">
    <source>
        <dbReference type="ARBA" id="ARBA00023136"/>
    </source>
</evidence>
<keyword evidence="4 5" id="KW-0472">Membrane</keyword>
<organism evidence="7 8">
    <name type="scientific">Ichthyophthirius multifiliis</name>
    <name type="common">White spot disease agent</name>
    <name type="synonym">Ich</name>
    <dbReference type="NCBI Taxonomy" id="5932"/>
    <lineage>
        <taxon>Eukaryota</taxon>
        <taxon>Sar</taxon>
        <taxon>Alveolata</taxon>
        <taxon>Ciliophora</taxon>
        <taxon>Intramacronucleata</taxon>
        <taxon>Oligohymenophorea</taxon>
        <taxon>Hymenostomatida</taxon>
        <taxon>Ophryoglenina</taxon>
        <taxon>Ichthyophthirius</taxon>
    </lineage>
</organism>
<dbReference type="GO" id="GO:0016491">
    <property type="term" value="F:oxidoreductase activity"/>
    <property type="evidence" value="ECO:0007669"/>
    <property type="project" value="UniProtKB-KW"/>
</dbReference>
<feature type="transmembrane region" description="Helical" evidence="5">
    <location>
        <begin position="139"/>
        <end position="157"/>
    </location>
</feature>
<dbReference type="Pfam" id="PF01490">
    <property type="entry name" value="Aa_trans"/>
    <property type="match status" value="1"/>
</dbReference>
<dbReference type="GO" id="GO:0016020">
    <property type="term" value="C:membrane"/>
    <property type="evidence" value="ECO:0007669"/>
    <property type="project" value="UniProtKB-SubCell"/>
</dbReference>
<feature type="transmembrane region" description="Helical" evidence="5">
    <location>
        <begin position="395"/>
        <end position="417"/>
    </location>
</feature>
<keyword evidence="7" id="KW-0560">Oxidoreductase</keyword>
<proteinExistence type="predicted"/>
<comment type="subcellular location">
    <subcellularLocation>
        <location evidence="1">Membrane</location>
        <topology evidence="1">Multi-pass membrane protein</topology>
    </subcellularLocation>
</comment>
<feature type="domain" description="Amino acid transporter transmembrane" evidence="6">
    <location>
        <begin position="6"/>
        <end position="417"/>
    </location>
</feature>
<dbReference type="PANTHER" id="PTHR22950">
    <property type="entry name" value="AMINO ACID TRANSPORTER"/>
    <property type="match status" value="1"/>
</dbReference>
<evidence type="ECO:0000259" key="6">
    <source>
        <dbReference type="Pfam" id="PF01490"/>
    </source>
</evidence>
<keyword evidence="3 5" id="KW-1133">Transmembrane helix</keyword>
<dbReference type="STRING" id="857967.G0R306"/>
<feature type="transmembrane region" description="Helical" evidence="5">
    <location>
        <begin position="80"/>
        <end position="103"/>
    </location>
</feature>
<feature type="transmembrane region" description="Helical" evidence="5">
    <location>
        <begin position="35"/>
        <end position="59"/>
    </location>
</feature>
<feature type="transmembrane region" description="Helical" evidence="5">
    <location>
        <begin position="9"/>
        <end position="29"/>
    </location>
</feature>
<name>G0R306_ICHMU</name>
<feature type="transmembrane region" description="Helical" evidence="5">
    <location>
        <begin position="335"/>
        <end position="352"/>
    </location>
</feature>
<reference evidence="7 8" key="1">
    <citation type="submission" date="2011-07" db="EMBL/GenBank/DDBJ databases">
        <authorList>
            <person name="Coyne R."/>
            <person name="Brami D."/>
            <person name="Johnson J."/>
            <person name="Hostetler J."/>
            <person name="Hannick L."/>
            <person name="Clark T."/>
            <person name="Cassidy-Hanley D."/>
            <person name="Inman J."/>
        </authorList>
    </citation>
    <scope>NUCLEOTIDE SEQUENCE [LARGE SCALE GENOMIC DNA]</scope>
    <source>
        <strain evidence="7 8">G5</strain>
    </source>
</reference>
<accession>G0R306</accession>
<evidence type="ECO:0000256" key="5">
    <source>
        <dbReference type="SAM" id="Phobius"/>
    </source>
</evidence>
<feature type="transmembrane region" description="Helical" evidence="5">
    <location>
        <begin position="109"/>
        <end position="127"/>
    </location>
</feature>
<dbReference type="eggNOG" id="KOG1304">
    <property type="taxonomic scope" value="Eukaryota"/>
</dbReference>
<dbReference type="AlphaFoldDB" id="G0R306"/>
<evidence type="ECO:0000256" key="2">
    <source>
        <dbReference type="ARBA" id="ARBA00022692"/>
    </source>
</evidence>
<dbReference type="RefSeq" id="XP_004027483.1">
    <property type="nucleotide sequence ID" value="XM_004027434.1"/>
</dbReference>
<feature type="transmembrane region" description="Helical" evidence="5">
    <location>
        <begin position="205"/>
        <end position="228"/>
    </location>
</feature>
<dbReference type="GeneID" id="14904215"/>
<dbReference type="OMA" id="MYSGLVM"/>
<feature type="transmembrane region" description="Helical" evidence="5">
    <location>
        <begin position="248"/>
        <end position="272"/>
    </location>
</feature>
<dbReference type="FunCoup" id="G0R306">
    <property type="interactions" value="2"/>
</dbReference>
<evidence type="ECO:0000313" key="8">
    <source>
        <dbReference type="Proteomes" id="UP000008983"/>
    </source>
</evidence>
<gene>
    <name evidence="7" type="ORF">IMG5_182220</name>
</gene>
<evidence type="ECO:0000313" key="7">
    <source>
        <dbReference type="EMBL" id="EGR28138.1"/>
    </source>
</evidence>
<sequence length="418" mass="48343">MNNDNKSSIFWASVNMFKGFIGIGVLSLPTAFSKSGYLCGTLLMLVCAFMIIYLSLQLISFANKSIKHSKSLVQFCENTLAYVVFFTTYSNQIFCFFSCESIFCTNRNISLIVSIILVFPLIFIRNINKLKSLSMYSNILVLTSLLIISIYCLKNLVSKNFKSEAVVFNVQNFGQSIGVFIFTFEGIGLYFEVRDSMQNPNQFNIVLKYSFGLALFLYWFIAFLGYLSFGNQLKDLIIFNLPVQSQPFLIFIQMFYCIALLLSYPIQVLPLVNIAEEYLREKLIKEQYGDKKELDIYMEQRKYENEMDYDNNLSYYNQNIQLNEKDMKQLEFKGQIIRVMFMIVIFFTSFFINKVSNFIGLIGCICGIVLSTVIPVLVCNICIENISTFQKNFNWFMMFLGIFFGLFGIYSSLQVLII</sequence>
<dbReference type="Proteomes" id="UP000008983">
    <property type="component" value="Unassembled WGS sequence"/>
</dbReference>
<feature type="transmembrane region" description="Helical" evidence="5">
    <location>
        <begin position="358"/>
        <end position="383"/>
    </location>
</feature>
<dbReference type="EMBL" id="GL984286">
    <property type="protein sequence ID" value="EGR28138.1"/>
    <property type="molecule type" value="Genomic_DNA"/>
</dbReference>
<dbReference type="OrthoDB" id="296408at2759"/>
<evidence type="ECO:0000256" key="1">
    <source>
        <dbReference type="ARBA" id="ARBA00004141"/>
    </source>
</evidence>
<protein>
    <submittedName>
        <fullName evidence="7">Transmembrane amino acid transporter protein, putative</fullName>
        <ecNumber evidence="7">1.6.5.3</ecNumber>
    </submittedName>
</protein>
<dbReference type="InParanoid" id="G0R306"/>
<dbReference type="EC" id="1.6.5.3" evidence="7"/>
<dbReference type="InterPro" id="IPR013057">
    <property type="entry name" value="AA_transpt_TM"/>
</dbReference>
<feature type="transmembrane region" description="Helical" evidence="5">
    <location>
        <begin position="177"/>
        <end position="193"/>
    </location>
</feature>
<keyword evidence="8" id="KW-1185">Reference proteome</keyword>
<dbReference type="GO" id="GO:0015179">
    <property type="term" value="F:L-amino acid transmembrane transporter activity"/>
    <property type="evidence" value="ECO:0007669"/>
    <property type="project" value="TreeGrafter"/>
</dbReference>
<dbReference type="PANTHER" id="PTHR22950:SF666">
    <property type="entry name" value="VACUOLAR AMINO ACID TRANSPORTER 4"/>
    <property type="match status" value="1"/>
</dbReference>
<evidence type="ECO:0000256" key="3">
    <source>
        <dbReference type="ARBA" id="ARBA00022989"/>
    </source>
</evidence>
<keyword evidence="2 5" id="KW-0812">Transmembrane</keyword>